<dbReference type="CDD" id="cd16403">
    <property type="entry name" value="ParB_N_like_MT"/>
    <property type="match status" value="1"/>
</dbReference>
<dbReference type="SMART" id="SM00470">
    <property type="entry name" value="ParB"/>
    <property type="match status" value="1"/>
</dbReference>
<name>A0AAJ1Y8I5_SERFO</name>
<dbReference type="EMBL" id="JAVIGA010000001">
    <property type="protein sequence ID" value="MDQ9125007.1"/>
    <property type="molecule type" value="Genomic_DNA"/>
</dbReference>
<dbReference type="Gene3D" id="3.90.1530.10">
    <property type="entry name" value="Conserved hypothetical protein from pyrococcus furiosus pfu- 392566-001, ParB domain"/>
    <property type="match status" value="1"/>
</dbReference>
<accession>A0AAJ1Y8I5</accession>
<proteinExistence type="predicted"/>
<evidence type="ECO:0000259" key="1">
    <source>
        <dbReference type="SMART" id="SM00470"/>
    </source>
</evidence>
<dbReference type="SUPFAM" id="SSF110849">
    <property type="entry name" value="ParB/Sulfiredoxin"/>
    <property type="match status" value="1"/>
</dbReference>
<dbReference type="InterPro" id="IPR003115">
    <property type="entry name" value="ParB_N"/>
</dbReference>
<gene>
    <name evidence="2" type="ORF">RDT67_01050</name>
</gene>
<evidence type="ECO:0000313" key="2">
    <source>
        <dbReference type="EMBL" id="MDQ9125007.1"/>
    </source>
</evidence>
<evidence type="ECO:0000313" key="3">
    <source>
        <dbReference type="Proteomes" id="UP001224622"/>
    </source>
</evidence>
<dbReference type="Proteomes" id="UP001224622">
    <property type="component" value="Unassembled WGS sequence"/>
</dbReference>
<comment type="caution">
    <text evidence="2">The sequence shown here is derived from an EMBL/GenBank/DDBJ whole genome shotgun (WGS) entry which is preliminary data.</text>
</comment>
<dbReference type="InterPro" id="IPR036086">
    <property type="entry name" value="ParB/Sulfiredoxin_sf"/>
</dbReference>
<dbReference type="RefSeq" id="WP_260523961.1">
    <property type="nucleotide sequence ID" value="NZ_JAVIGA010000001.1"/>
</dbReference>
<feature type="domain" description="ParB-like N-terminal" evidence="1">
    <location>
        <begin position="13"/>
        <end position="99"/>
    </location>
</feature>
<protein>
    <submittedName>
        <fullName evidence="2">ParB/Srx family N-terminal domain-containing protein</fullName>
    </submittedName>
</protein>
<organism evidence="2 3">
    <name type="scientific">Serratia fonticola</name>
    <dbReference type="NCBI Taxonomy" id="47917"/>
    <lineage>
        <taxon>Bacteria</taxon>
        <taxon>Pseudomonadati</taxon>
        <taxon>Pseudomonadota</taxon>
        <taxon>Gammaproteobacteria</taxon>
        <taxon>Enterobacterales</taxon>
        <taxon>Yersiniaceae</taxon>
        <taxon>Serratia</taxon>
    </lineage>
</organism>
<reference evidence="2" key="1">
    <citation type="submission" date="2023-08" db="EMBL/GenBank/DDBJ databases">
        <title>The Comparative Genomic Analysis of Yersiniaceae from Polar Regions.</title>
        <authorList>
            <person name="Goncharov A."/>
            <person name="Aslanov B."/>
            <person name="Kolodzhieva V."/>
            <person name="Azarov D."/>
            <person name="Mochov A."/>
            <person name="Lebedeva E."/>
        </authorList>
    </citation>
    <scope>NUCLEOTIDE SEQUENCE</scope>
    <source>
        <strain evidence="2">Vf</strain>
    </source>
</reference>
<dbReference type="AlphaFoldDB" id="A0AAJ1Y8I5"/>
<sequence length="169" mass="18529">MTTVKKQEKLAIVYKSLNSMMVYAKNARTHSTEQVEKIIGSIKKYGWTNPILLDESGQVIAGHGRLLAAEKIGFDPVPTITLFGLTDAEKKAYRLADNKLPLDAGWDNDLLTMELGDLLAEGFDLTLTGFSAEEIDNMLNVDFSPGDEGDQGKLDQLEEKLCPHCGGVL</sequence>